<dbReference type="PANTHER" id="PTHR14499">
    <property type="entry name" value="POTASSIUM CHANNEL TETRAMERIZATION DOMAIN-CONTAINING"/>
    <property type="match status" value="1"/>
</dbReference>
<dbReference type="GO" id="GO:0042734">
    <property type="term" value="C:presynaptic membrane"/>
    <property type="evidence" value="ECO:0007669"/>
    <property type="project" value="UniProtKB-SubCell"/>
</dbReference>
<evidence type="ECO:0000256" key="8">
    <source>
        <dbReference type="ARBA" id="ARBA00034111"/>
    </source>
</evidence>
<feature type="domain" description="BTB" evidence="11">
    <location>
        <begin position="342"/>
        <end position="447"/>
    </location>
</feature>
<evidence type="ECO:0000256" key="3">
    <source>
        <dbReference type="ARBA" id="ARBA00023018"/>
    </source>
</evidence>
<evidence type="ECO:0000256" key="9">
    <source>
        <dbReference type="ARBA" id="ARBA00057758"/>
    </source>
</evidence>
<feature type="compositionally biased region" description="Polar residues" evidence="10">
    <location>
        <begin position="203"/>
        <end position="212"/>
    </location>
</feature>
<dbReference type="GO" id="GO:0045211">
    <property type="term" value="C:postsynaptic membrane"/>
    <property type="evidence" value="ECO:0007669"/>
    <property type="project" value="UniProtKB-SubCell"/>
</dbReference>
<evidence type="ECO:0000256" key="10">
    <source>
        <dbReference type="SAM" id="MobiDB-lite"/>
    </source>
</evidence>
<dbReference type="Pfam" id="PF23110">
    <property type="entry name" value="H1_KCTD8_12_16"/>
    <property type="match status" value="1"/>
</dbReference>
<proteinExistence type="predicted"/>
<dbReference type="GO" id="GO:0008277">
    <property type="term" value="P:regulation of G protein-coupled receptor signaling pathway"/>
    <property type="evidence" value="ECO:0007669"/>
    <property type="project" value="TreeGrafter"/>
</dbReference>
<dbReference type="CDD" id="cd22218">
    <property type="entry name" value="H1_KCTD8"/>
    <property type="match status" value="1"/>
</dbReference>
<evidence type="ECO:0000256" key="1">
    <source>
        <dbReference type="ARBA" id="ARBA00022475"/>
    </source>
</evidence>
<keyword evidence="1" id="KW-1003">Cell membrane</keyword>
<feature type="compositionally biased region" description="Low complexity" evidence="10">
    <location>
        <begin position="14"/>
        <end position="33"/>
    </location>
</feature>
<evidence type="ECO:0000256" key="4">
    <source>
        <dbReference type="ARBA" id="ARBA00023136"/>
    </source>
</evidence>
<dbReference type="PANTHER" id="PTHR14499:SF68">
    <property type="entry name" value="BTB_POZ DOMAIN-CONTAINING PROTEIN KCTD8"/>
    <property type="match status" value="1"/>
</dbReference>
<comment type="function">
    <text evidence="9">Auxiliary subunit of GABA-B receptors that determine the pharmacology and kinetics of the receptor response. Increases agonist potency and markedly alter the G-protein signaling of the receptors by accelerating onset and promoting desensitization.</text>
</comment>
<dbReference type="InterPro" id="IPR003131">
    <property type="entry name" value="T1-type_BTB"/>
</dbReference>
<organism evidence="12 13">
    <name type="scientific">Podarcis lilfordi</name>
    <name type="common">Lilford's wall lizard</name>
    <dbReference type="NCBI Taxonomy" id="74358"/>
    <lineage>
        <taxon>Eukaryota</taxon>
        <taxon>Metazoa</taxon>
        <taxon>Chordata</taxon>
        <taxon>Craniata</taxon>
        <taxon>Vertebrata</taxon>
        <taxon>Euteleostomi</taxon>
        <taxon>Lepidosauria</taxon>
        <taxon>Squamata</taxon>
        <taxon>Bifurcata</taxon>
        <taxon>Unidentata</taxon>
        <taxon>Episquamata</taxon>
        <taxon>Laterata</taxon>
        <taxon>Lacertibaenia</taxon>
        <taxon>Lacertidae</taxon>
        <taxon>Podarcis</taxon>
    </lineage>
</organism>
<reference evidence="12" key="1">
    <citation type="submission" date="2022-12" db="EMBL/GenBank/DDBJ databases">
        <authorList>
            <person name="Alioto T."/>
            <person name="Alioto T."/>
            <person name="Gomez Garrido J."/>
        </authorList>
    </citation>
    <scope>NUCLEOTIDE SEQUENCE</scope>
</reference>
<evidence type="ECO:0000259" key="11">
    <source>
        <dbReference type="SMART" id="SM00225"/>
    </source>
</evidence>
<evidence type="ECO:0000313" key="13">
    <source>
        <dbReference type="Proteomes" id="UP001178461"/>
    </source>
</evidence>
<dbReference type="GO" id="GO:0051260">
    <property type="term" value="P:protein homooligomerization"/>
    <property type="evidence" value="ECO:0007669"/>
    <property type="project" value="InterPro"/>
</dbReference>
<feature type="compositionally biased region" description="Basic and acidic residues" evidence="10">
    <location>
        <begin position="229"/>
        <end position="241"/>
    </location>
</feature>
<dbReference type="Proteomes" id="UP001178461">
    <property type="component" value="Chromosome 9"/>
</dbReference>
<dbReference type="SMART" id="SM00225">
    <property type="entry name" value="BTB"/>
    <property type="match status" value="1"/>
</dbReference>
<dbReference type="Pfam" id="PF02214">
    <property type="entry name" value="BTB_2"/>
    <property type="match status" value="1"/>
</dbReference>
<keyword evidence="2" id="KW-0597">Phosphoprotein</keyword>
<dbReference type="FunFam" id="3.30.710.10:FF:000031">
    <property type="entry name" value="BTB/POZ domain-containing protein KCTD16"/>
    <property type="match status" value="1"/>
</dbReference>
<feature type="region of interest" description="Disordered" evidence="10">
    <location>
        <begin position="203"/>
        <end position="267"/>
    </location>
</feature>
<feature type="region of interest" description="Disordered" evidence="10">
    <location>
        <begin position="1"/>
        <end position="40"/>
    </location>
</feature>
<dbReference type="InterPro" id="IPR000210">
    <property type="entry name" value="BTB/POZ_dom"/>
</dbReference>
<comment type="subcellular location">
    <subcellularLocation>
        <location evidence="7">Postsynaptic cell membrane</location>
    </subcellularLocation>
    <subcellularLocation>
        <location evidence="8">Presynaptic cell membrane</location>
    </subcellularLocation>
</comment>
<dbReference type="SUPFAM" id="SSF54695">
    <property type="entry name" value="POZ domain"/>
    <property type="match status" value="1"/>
</dbReference>
<keyword evidence="13" id="KW-1185">Reference proteome</keyword>
<dbReference type="Gene3D" id="3.30.710.10">
    <property type="entry name" value="Potassium Channel Kv1.1, Chain A"/>
    <property type="match status" value="1"/>
</dbReference>
<dbReference type="InterPro" id="IPR057093">
    <property type="entry name" value="H1_KCTD8_12_16"/>
</dbReference>
<keyword evidence="3" id="KW-0770">Synapse</keyword>
<keyword evidence="5" id="KW-0628">Postsynaptic cell membrane</keyword>
<feature type="compositionally biased region" description="Basic and acidic residues" evidence="10">
    <location>
        <begin position="249"/>
        <end position="259"/>
    </location>
</feature>
<dbReference type="InterPro" id="IPR011333">
    <property type="entry name" value="SKP1/BTB/POZ_sf"/>
</dbReference>
<evidence type="ECO:0000256" key="7">
    <source>
        <dbReference type="ARBA" id="ARBA00034100"/>
    </source>
</evidence>
<accession>A0AA35PD43</accession>
<protein>
    <submittedName>
        <fullName evidence="12">POZ domain-containing KCTD8</fullName>
    </submittedName>
</protein>
<evidence type="ECO:0000256" key="2">
    <source>
        <dbReference type="ARBA" id="ARBA00022553"/>
    </source>
</evidence>
<evidence type="ECO:0000256" key="6">
    <source>
        <dbReference type="ARBA" id="ARBA00023273"/>
    </source>
</evidence>
<keyword evidence="4" id="KW-0472">Membrane</keyword>
<sequence length="614" mass="67540">MDRVKTLRGARACARPAPSSQQRAAPAQSSRRSALPKKHDSCSVRNVPAASFACVFCRLGLTSAGLSRVAVAAGWELVRQRASERERTTLLPHQKLLPALRSLPPPAAPRCCSVRKAPLVARRCARTRGVVHLADGRGAGGVLLLLLLRRSRGAGKRGERGAGCPGVRRSLLRRRFSSREDSSPLTLNETGLVLWGANEGTRFSQKGRSSFSKKGVPRLGGKHPVKSKKAGEADERPRSPFRESSPAARAREGGDERARGHGGRRVGWASPPAFRGCCARGVRRHSRSGGRRRPFPLCARLAEDGGGGVSGGGGGATILPISDMVSSCSSPSAPGSVGAFPEVVELNVGGQVYVTKHATLLSVPDSTLARMFSPRRSAPRELPRDSRARFFIDRDGFLFRYVLDYLRDKQLALPEHFPEKERLLREAEYFQLAELVKLLSPKVAKQSSLNDEGCQSDLEDANSPGSGELLVAQQQQQQQQQRSAGEKRAGFITVGYRGSYTTVRENQADAKFRRVARIMVCGRIALAKEIFGETLNESRDPDRPPEKYTSRFYLKFTYLEQAFDRLSEAGFHMVACNSTGTAAFINQYREDKIWSSYTEYIFYSKSPRLFLPRW</sequence>
<dbReference type="AlphaFoldDB" id="A0AA35PD43"/>
<evidence type="ECO:0000256" key="5">
    <source>
        <dbReference type="ARBA" id="ARBA00023257"/>
    </source>
</evidence>
<name>A0AA35PD43_9SAUR</name>
<keyword evidence="6" id="KW-0966">Cell projection</keyword>
<feature type="region of interest" description="Disordered" evidence="10">
    <location>
        <begin position="449"/>
        <end position="486"/>
    </location>
</feature>
<evidence type="ECO:0000313" key="12">
    <source>
        <dbReference type="EMBL" id="CAI5783864.1"/>
    </source>
</evidence>
<dbReference type="InterPro" id="IPR049904">
    <property type="entry name" value="H1_KCTD8"/>
</dbReference>
<dbReference type="GO" id="GO:0043235">
    <property type="term" value="C:receptor complex"/>
    <property type="evidence" value="ECO:0007669"/>
    <property type="project" value="TreeGrafter"/>
</dbReference>
<dbReference type="EMBL" id="OX395134">
    <property type="protein sequence ID" value="CAI5783864.1"/>
    <property type="molecule type" value="Genomic_DNA"/>
</dbReference>
<dbReference type="CDD" id="cd18396">
    <property type="entry name" value="BTB_POZ_KCTD8"/>
    <property type="match status" value="1"/>
</dbReference>
<gene>
    <name evidence="12" type="ORF">PODLI_1B029902</name>
</gene>